<name>A0A2S5B7W1_9BASI</name>
<evidence type="ECO:0000256" key="5">
    <source>
        <dbReference type="SAM" id="MobiDB-lite"/>
    </source>
</evidence>
<feature type="transmembrane region" description="Helical" evidence="6">
    <location>
        <begin position="108"/>
        <end position="130"/>
    </location>
</feature>
<feature type="region of interest" description="Disordered" evidence="5">
    <location>
        <begin position="1"/>
        <end position="40"/>
    </location>
</feature>
<protein>
    <recommendedName>
        <fullName evidence="9">Major facilitator superfamily (MFS) profile domain-containing protein</fullName>
    </recommendedName>
</protein>
<dbReference type="Proteomes" id="UP000237144">
    <property type="component" value="Unassembled WGS sequence"/>
</dbReference>
<dbReference type="GO" id="GO:0005886">
    <property type="term" value="C:plasma membrane"/>
    <property type="evidence" value="ECO:0007669"/>
    <property type="project" value="TreeGrafter"/>
</dbReference>
<organism evidence="7 8">
    <name type="scientific">Rhodotorula taiwanensis</name>
    <dbReference type="NCBI Taxonomy" id="741276"/>
    <lineage>
        <taxon>Eukaryota</taxon>
        <taxon>Fungi</taxon>
        <taxon>Dikarya</taxon>
        <taxon>Basidiomycota</taxon>
        <taxon>Pucciniomycotina</taxon>
        <taxon>Microbotryomycetes</taxon>
        <taxon>Sporidiobolales</taxon>
        <taxon>Sporidiobolaceae</taxon>
        <taxon>Rhodotorula</taxon>
    </lineage>
</organism>
<dbReference type="SUPFAM" id="SSF103473">
    <property type="entry name" value="MFS general substrate transporter"/>
    <property type="match status" value="1"/>
</dbReference>
<evidence type="ECO:0000313" key="8">
    <source>
        <dbReference type="Proteomes" id="UP000237144"/>
    </source>
</evidence>
<keyword evidence="8" id="KW-1185">Reference proteome</keyword>
<keyword evidence="2 6" id="KW-0812">Transmembrane</keyword>
<dbReference type="InterPro" id="IPR036259">
    <property type="entry name" value="MFS_trans_sf"/>
</dbReference>
<proteinExistence type="predicted"/>
<dbReference type="GO" id="GO:0022857">
    <property type="term" value="F:transmembrane transporter activity"/>
    <property type="evidence" value="ECO:0007669"/>
    <property type="project" value="InterPro"/>
</dbReference>
<feature type="transmembrane region" description="Helical" evidence="6">
    <location>
        <begin position="303"/>
        <end position="321"/>
    </location>
</feature>
<feature type="transmembrane region" description="Helical" evidence="6">
    <location>
        <begin position="333"/>
        <end position="353"/>
    </location>
</feature>
<feature type="transmembrane region" description="Helical" evidence="6">
    <location>
        <begin position="165"/>
        <end position="190"/>
    </location>
</feature>
<reference evidence="7 8" key="1">
    <citation type="journal article" date="2018" name="Front. Microbiol.">
        <title>Prospects for Fungal Bioremediation of Acidic Radioactive Waste Sites: Characterization and Genome Sequence of Rhodotorula taiwanensis MD1149.</title>
        <authorList>
            <person name="Tkavc R."/>
            <person name="Matrosova V.Y."/>
            <person name="Grichenko O.E."/>
            <person name="Gostincar C."/>
            <person name="Volpe R.P."/>
            <person name="Klimenkova P."/>
            <person name="Gaidamakova E.K."/>
            <person name="Zhou C.E."/>
            <person name="Stewart B.J."/>
            <person name="Lyman M.G."/>
            <person name="Malfatti S.A."/>
            <person name="Rubinfeld B."/>
            <person name="Courtot M."/>
            <person name="Singh J."/>
            <person name="Dalgard C.L."/>
            <person name="Hamilton T."/>
            <person name="Frey K.G."/>
            <person name="Gunde-Cimerman N."/>
            <person name="Dugan L."/>
            <person name="Daly M.J."/>
        </authorList>
    </citation>
    <scope>NUCLEOTIDE SEQUENCE [LARGE SCALE GENOMIC DNA]</scope>
    <source>
        <strain evidence="7 8">MD1149</strain>
    </source>
</reference>
<evidence type="ECO:0000256" key="1">
    <source>
        <dbReference type="ARBA" id="ARBA00004141"/>
    </source>
</evidence>
<feature type="transmembrane region" description="Helical" evidence="6">
    <location>
        <begin position="365"/>
        <end position="388"/>
    </location>
</feature>
<feature type="transmembrane region" description="Helical" evidence="6">
    <location>
        <begin position="496"/>
        <end position="521"/>
    </location>
</feature>
<evidence type="ECO:0008006" key="9">
    <source>
        <dbReference type="Google" id="ProtNLM"/>
    </source>
</evidence>
<dbReference type="Pfam" id="PF07690">
    <property type="entry name" value="MFS_1"/>
    <property type="match status" value="1"/>
</dbReference>
<dbReference type="PANTHER" id="PTHR23501:SF58">
    <property type="entry name" value="LOW AFFINITY HEME TRANSPORTER STR3"/>
    <property type="match status" value="1"/>
</dbReference>
<keyword evidence="4 6" id="KW-0472">Membrane</keyword>
<dbReference type="Gene3D" id="1.20.1250.20">
    <property type="entry name" value="MFS general substrate transporter like domains"/>
    <property type="match status" value="2"/>
</dbReference>
<gene>
    <name evidence="7" type="ORF">BMF94_4115</name>
</gene>
<evidence type="ECO:0000313" key="7">
    <source>
        <dbReference type="EMBL" id="POY72860.1"/>
    </source>
</evidence>
<keyword evidence="3 6" id="KW-1133">Transmembrane helix</keyword>
<dbReference type="InterPro" id="IPR011701">
    <property type="entry name" value="MFS"/>
</dbReference>
<dbReference type="EMBL" id="PJQD01000046">
    <property type="protein sequence ID" value="POY72860.1"/>
    <property type="molecule type" value="Genomic_DNA"/>
</dbReference>
<evidence type="ECO:0000256" key="2">
    <source>
        <dbReference type="ARBA" id="ARBA00022692"/>
    </source>
</evidence>
<evidence type="ECO:0000256" key="6">
    <source>
        <dbReference type="SAM" id="Phobius"/>
    </source>
</evidence>
<feature type="transmembrane region" description="Helical" evidence="6">
    <location>
        <begin position="72"/>
        <end position="88"/>
    </location>
</feature>
<dbReference type="AlphaFoldDB" id="A0A2S5B7W1"/>
<dbReference type="OrthoDB" id="2241241at2759"/>
<feature type="transmembrane region" description="Helical" evidence="6">
    <location>
        <begin position="142"/>
        <end position="159"/>
    </location>
</feature>
<accession>A0A2S5B7W1</accession>
<comment type="subcellular location">
    <subcellularLocation>
        <location evidence="1">Membrane</location>
        <topology evidence="1">Multi-pass membrane protein</topology>
    </subcellularLocation>
</comment>
<dbReference type="PANTHER" id="PTHR23501">
    <property type="entry name" value="MAJOR FACILITATOR SUPERFAMILY"/>
    <property type="match status" value="1"/>
</dbReference>
<comment type="caution">
    <text evidence="7">The sequence shown here is derived from an EMBL/GenBank/DDBJ whole genome shotgun (WGS) entry which is preliminary data.</text>
</comment>
<sequence length="639" mass="70164">MTTAESQIALATPTRQRPDLESSNSSFDKRSIASSVDKRDGPHAERLKVVKSAGVVRMEAIARAGDSKSGKYTLALIAVACYAMYWIYCQERSTTSSFSVWATSSFQQHSSGISMLGIATLIISSVCLPFLAKFADIFSRPWVWVFSLVAYMVGFAIIMKSPNLAAYIVGNVCVSIGGAGLSFLTSVLCADLVPLKYRGLSQGLLSTPYLATVWYTSYIVEALSTTNDWRWGYGMYLIIMPSVMVPAIVALFFLERRAHRQGLINIAAAQRGLEEDDVTRVEIAPKQPFWTVCVNVFHELDTVGLILLGFGWSLLLLPFSLSAYADHGYKNRSLIAMFAVGGVCLIGYGFWEAYGAKFPSAPRRILNWTVISAVVIDFVYLLAGYMQLAYLSSYVYIVTDLSPTHWNYYNNVLTMGLCSFGVVAGVIQRWTHRYKALQIFGIIVKIIGFGLLVDKNGVHDIGRLVMSQLLTGMGGAFSVVGSQVGSQASVPHQDVALVIALLSLWSNIGGSIGNAIAAQVWNSQMPSNLRKFLPASVSDAQVAEFFSSITLIRAYDYDSDVRQGAIKAYETTVYPLWAAALGLSFISLIAACFQSNYFLGDTQNAYDHQDTAGHEKVEEDGVPEKPASGWRRVVRFWDL</sequence>
<feature type="transmembrane region" description="Helical" evidence="6">
    <location>
        <begin position="465"/>
        <end position="484"/>
    </location>
</feature>
<dbReference type="STRING" id="741276.A0A2S5B7W1"/>
<feature type="transmembrane region" description="Helical" evidence="6">
    <location>
        <begin position="408"/>
        <end position="427"/>
    </location>
</feature>
<feature type="transmembrane region" description="Helical" evidence="6">
    <location>
        <begin position="434"/>
        <end position="453"/>
    </location>
</feature>
<feature type="transmembrane region" description="Helical" evidence="6">
    <location>
        <begin position="232"/>
        <end position="254"/>
    </location>
</feature>
<evidence type="ECO:0000256" key="3">
    <source>
        <dbReference type="ARBA" id="ARBA00022989"/>
    </source>
</evidence>
<feature type="compositionally biased region" description="Basic and acidic residues" evidence="5">
    <location>
        <begin position="27"/>
        <end position="40"/>
    </location>
</feature>
<feature type="transmembrane region" description="Helical" evidence="6">
    <location>
        <begin position="574"/>
        <end position="593"/>
    </location>
</feature>
<evidence type="ECO:0000256" key="4">
    <source>
        <dbReference type="ARBA" id="ARBA00023136"/>
    </source>
</evidence>